<sequence>MSNRSCSLHGTSIVNVLIICALCFQNNFLNFCFTNFFNLIFLVLYINIQAYFVILSEDFLTVITIILLNVIVFRLE</sequence>
<evidence type="ECO:0000256" key="1">
    <source>
        <dbReference type="SAM" id="Phobius"/>
    </source>
</evidence>
<dbReference type="Proteomes" id="UP000053766">
    <property type="component" value="Unassembled WGS sequence"/>
</dbReference>
<keyword evidence="1" id="KW-1133">Transmembrane helix</keyword>
<evidence type="ECO:0000313" key="2">
    <source>
        <dbReference type="EMBL" id="KJH46644.1"/>
    </source>
</evidence>
<feature type="transmembrane region" description="Helical" evidence="1">
    <location>
        <begin position="12"/>
        <end position="29"/>
    </location>
</feature>
<reference evidence="3" key="2">
    <citation type="journal article" date="2016" name="Sci. Rep.">
        <title>Dictyocaulus viviparus genome, variome and transcriptome elucidate lungworm biology and support future intervention.</title>
        <authorList>
            <person name="McNulty S.N."/>
            <person name="Strube C."/>
            <person name="Rosa B.A."/>
            <person name="Martin J.C."/>
            <person name="Tyagi R."/>
            <person name="Choi Y.J."/>
            <person name="Wang Q."/>
            <person name="Hallsworth Pepin K."/>
            <person name="Zhang X."/>
            <person name="Ozersky P."/>
            <person name="Wilson R.K."/>
            <person name="Sternberg P.W."/>
            <person name="Gasser R.B."/>
            <person name="Mitreva M."/>
        </authorList>
    </citation>
    <scope>NUCLEOTIDE SEQUENCE [LARGE SCALE GENOMIC DNA]</scope>
    <source>
        <strain evidence="3">HannoverDv2000</strain>
    </source>
</reference>
<keyword evidence="1" id="KW-0472">Membrane</keyword>
<protein>
    <submittedName>
        <fullName evidence="2">Uncharacterized protein</fullName>
    </submittedName>
</protein>
<organism evidence="2 3">
    <name type="scientific">Dictyocaulus viviparus</name>
    <name type="common">Bovine lungworm</name>
    <dbReference type="NCBI Taxonomy" id="29172"/>
    <lineage>
        <taxon>Eukaryota</taxon>
        <taxon>Metazoa</taxon>
        <taxon>Ecdysozoa</taxon>
        <taxon>Nematoda</taxon>
        <taxon>Chromadorea</taxon>
        <taxon>Rhabditida</taxon>
        <taxon>Rhabditina</taxon>
        <taxon>Rhabditomorpha</taxon>
        <taxon>Strongyloidea</taxon>
        <taxon>Metastrongylidae</taxon>
        <taxon>Dictyocaulus</taxon>
    </lineage>
</organism>
<reference evidence="2 3" key="1">
    <citation type="submission" date="2013-11" db="EMBL/GenBank/DDBJ databases">
        <title>Draft genome of the bovine lungworm Dictyocaulus viviparus.</title>
        <authorList>
            <person name="Mitreva M."/>
        </authorList>
    </citation>
    <scope>NUCLEOTIDE SEQUENCE [LARGE SCALE GENOMIC DNA]</scope>
    <source>
        <strain evidence="2 3">HannoverDv2000</strain>
    </source>
</reference>
<proteinExistence type="predicted"/>
<accession>A0A0D8XSA4</accession>
<gene>
    <name evidence="2" type="ORF">DICVIV_07298</name>
</gene>
<name>A0A0D8XSA4_DICVI</name>
<keyword evidence="3" id="KW-1185">Reference proteome</keyword>
<dbReference type="AlphaFoldDB" id="A0A0D8XSA4"/>
<keyword evidence="1" id="KW-0812">Transmembrane</keyword>
<dbReference type="EMBL" id="KN716342">
    <property type="protein sequence ID" value="KJH46644.1"/>
    <property type="molecule type" value="Genomic_DNA"/>
</dbReference>
<evidence type="ECO:0000313" key="3">
    <source>
        <dbReference type="Proteomes" id="UP000053766"/>
    </source>
</evidence>
<feature type="transmembrane region" description="Helical" evidence="1">
    <location>
        <begin position="59"/>
        <end position="75"/>
    </location>
</feature>